<keyword evidence="2" id="KW-0472">Membrane</keyword>
<feature type="region of interest" description="Disordered" evidence="1">
    <location>
        <begin position="184"/>
        <end position="215"/>
    </location>
</feature>
<dbReference type="EMBL" id="JAUEDM010000007">
    <property type="protein sequence ID" value="KAK3313978.1"/>
    <property type="molecule type" value="Genomic_DNA"/>
</dbReference>
<comment type="caution">
    <text evidence="3">The sequence shown here is derived from an EMBL/GenBank/DDBJ whole genome shotgun (WGS) entry which is preliminary data.</text>
</comment>
<sequence>MATITRHKKRGGFEASPNQTEASSPSQNHGNRSSPLLFFVLLAIGIVLAIIAGYIVIRCCLNRKRMRKEAQLQIAMGGVVAGQPVVMTRPSGDHRGGQRSRSTGPRPPLLARLKGYWQPARTTPAVDAVAPTTEMMPVEAGHTPGSVAVPARSAAAIQLQEYYAPPVGRSRPAASQAAATATLPTEYYAPQGTSGGAVSQRRHSEEGLPGPLKYR</sequence>
<name>A0AAE0HW51_9PEZI</name>
<feature type="transmembrane region" description="Helical" evidence="2">
    <location>
        <begin position="36"/>
        <end position="57"/>
    </location>
</feature>
<evidence type="ECO:0000256" key="1">
    <source>
        <dbReference type="SAM" id="MobiDB-lite"/>
    </source>
</evidence>
<dbReference type="AlphaFoldDB" id="A0AAE0HW51"/>
<evidence type="ECO:0000313" key="4">
    <source>
        <dbReference type="Proteomes" id="UP001283341"/>
    </source>
</evidence>
<keyword evidence="2" id="KW-0812">Transmembrane</keyword>
<evidence type="ECO:0000313" key="3">
    <source>
        <dbReference type="EMBL" id="KAK3313978.1"/>
    </source>
</evidence>
<proteinExistence type="predicted"/>
<gene>
    <name evidence="3" type="ORF">B0H66DRAFT_567514</name>
</gene>
<protein>
    <submittedName>
        <fullName evidence="3">Uncharacterized protein</fullName>
    </submittedName>
</protein>
<reference evidence="3" key="1">
    <citation type="journal article" date="2023" name="Mol. Phylogenet. Evol.">
        <title>Genome-scale phylogeny and comparative genomics of the fungal order Sordariales.</title>
        <authorList>
            <person name="Hensen N."/>
            <person name="Bonometti L."/>
            <person name="Westerberg I."/>
            <person name="Brannstrom I.O."/>
            <person name="Guillou S."/>
            <person name="Cros-Aarteil S."/>
            <person name="Calhoun S."/>
            <person name="Haridas S."/>
            <person name="Kuo A."/>
            <person name="Mondo S."/>
            <person name="Pangilinan J."/>
            <person name="Riley R."/>
            <person name="LaButti K."/>
            <person name="Andreopoulos B."/>
            <person name="Lipzen A."/>
            <person name="Chen C."/>
            <person name="Yan M."/>
            <person name="Daum C."/>
            <person name="Ng V."/>
            <person name="Clum A."/>
            <person name="Steindorff A."/>
            <person name="Ohm R.A."/>
            <person name="Martin F."/>
            <person name="Silar P."/>
            <person name="Natvig D.O."/>
            <person name="Lalanne C."/>
            <person name="Gautier V."/>
            <person name="Ament-Velasquez S.L."/>
            <person name="Kruys A."/>
            <person name="Hutchinson M.I."/>
            <person name="Powell A.J."/>
            <person name="Barry K."/>
            <person name="Miller A.N."/>
            <person name="Grigoriev I.V."/>
            <person name="Debuchy R."/>
            <person name="Gladieux P."/>
            <person name="Hiltunen Thoren M."/>
            <person name="Johannesson H."/>
        </authorList>
    </citation>
    <scope>NUCLEOTIDE SEQUENCE</scope>
    <source>
        <strain evidence="3">CBS 118394</strain>
    </source>
</reference>
<feature type="region of interest" description="Disordered" evidence="1">
    <location>
        <begin position="1"/>
        <end position="30"/>
    </location>
</feature>
<feature type="compositionally biased region" description="Polar residues" evidence="1">
    <location>
        <begin position="16"/>
        <end position="30"/>
    </location>
</feature>
<evidence type="ECO:0000256" key="2">
    <source>
        <dbReference type="SAM" id="Phobius"/>
    </source>
</evidence>
<keyword evidence="2" id="KW-1133">Transmembrane helix</keyword>
<keyword evidence="4" id="KW-1185">Reference proteome</keyword>
<feature type="region of interest" description="Disordered" evidence="1">
    <location>
        <begin position="88"/>
        <end position="109"/>
    </location>
</feature>
<reference evidence="3" key="2">
    <citation type="submission" date="2023-06" db="EMBL/GenBank/DDBJ databases">
        <authorList>
            <consortium name="Lawrence Berkeley National Laboratory"/>
            <person name="Haridas S."/>
            <person name="Hensen N."/>
            <person name="Bonometti L."/>
            <person name="Westerberg I."/>
            <person name="Brannstrom I.O."/>
            <person name="Guillou S."/>
            <person name="Cros-Aarteil S."/>
            <person name="Calhoun S."/>
            <person name="Kuo A."/>
            <person name="Mondo S."/>
            <person name="Pangilinan J."/>
            <person name="Riley R."/>
            <person name="Labutti K."/>
            <person name="Andreopoulos B."/>
            <person name="Lipzen A."/>
            <person name="Chen C."/>
            <person name="Yanf M."/>
            <person name="Daum C."/>
            <person name="Ng V."/>
            <person name="Clum A."/>
            <person name="Steindorff A."/>
            <person name="Ohm R."/>
            <person name="Martin F."/>
            <person name="Silar P."/>
            <person name="Natvig D."/>
            <person name="Lalanne C."/>
            <person name="Gautier V."/>
            <person name="Ament-Velasquez S.L."/>
            <person name="Kruys A."/>
            <person name="Hutchinson M.I."/>
            <person name="Powell A.J."/>
            <person name="Barry K."/>
            <person name="Miller A.N."/>
            <person name="Grigoriev I.V."/>
            <person name="Debuchy R."/>
            <person name="Gladieux P."/>
            <person name="Thoren M.H."/>
            <person name="Johannesson H."/>
        </authorList>
    </citation>
    <scope>NUCLEOTIDE SEQUENCE</scope>
    <source>
        <strain evidence="3">CBS 118394</strain>
    </source>
</reference>
<organism evidence="3 4">
    <name type="scientific">Apodospora peruviana</name>
    <dbReference type="NCBI Taxonomy" id="516989"/>
    <lineage>
        <taxon>Eukaryota</taxon>
        <taxon>Fungi</taxon>
        <taxon>Dikarya</taxon>
        <taxon>Ascomycota</taxon>
        <taxon>Pezizomycotina</taxon>
        <taxon>Sordariomycetes</taxon>
        <taxon>Sordariomycetidae</taxon>
        <taxon>Sordariales</taxon>
        <taxon>Lasiosphaeriaceae</taxon>
        <taxon>Apodospora</taxon>
    </lineage>
</organism>
<feature type="compositionally biased region" description="Basic residues" evidence="1">
    <location>
        <begin position="1"/>
        <end position="10"/>
    </location>
</feature>
<dbReference type="Proteomes" id="UP001283341">
    <property type="component" value="Unassembled WGS sequence"/>
</dbReference>
<accession>A0AAE0HW51</accession>